<dbReference type="AlphaFoldDB" id="A0A0E9P7S6"/>
<protein>
    <submittedName>
        <fullName evidence="1">Uncharacterized protein</fullName>
    </submittedName>
</protein>
<proteinExistence type="predicted"/>
<dbReference type="EMBL" id="GBXM01108018">
    <property type="protein sequence ID" value="JAH00559.1"/>
    <property type="molecule type" value="Transcribed_RNA"/>
</dbReference>
<organism evidence="1">
    <name type="scientific">Anguilla anguilla</name>
    <name type="common">European freshwater eel</name>
    <name type="synonym">Muraena anguilla</name>
    <dbReference type="NCBI Taxonomy" id="7936"/>
    <lineage>
        <taxon>Eukaryota</taxon>
        <taxon>Metazoa</taxon>
        <taxon>Chordata</taxon>
        <taxon>Craniata</taxon>
        <taxon>Vertebrata</taxon>
        <taxon>Euteleostomi</taxon>
        <taxon>Actinopterygii</taxon>
        <taxon>Neopterygii</taxon>
        <taxon>Teleostei</taxon>
        <taxon>Anguilliformes</taxon>
        <taxon>Anguillidae</taxon>
        <taxon>Anguilla</taxon>
    </lineage>
</organism>
<reference evidence="1" key="1">
    <citation type="submission" date="2014-11" db="EMBL/GenBank/DDBJ databases">
        <authorList>
            <person name="Amaro Gonzalez C."/>
        </authorList>
    </citation>
    <scope>NUCLEOTIDE SEQUENCE</scope>
</reference>
<reference evidence="1" key="2">
    <citation type="journal article" date="2015" name="Fish Shellfish Immunol.">
        <title>Early steps in the European eel (Anguilla anguilla)-Vibrio vulnificus interaction in the gills: Role of the RtxA13 toxin.</title>
        <authorList>
            <person name="Callol A."/>
            <person name="Pajuelo D."/>
            <person name="Ebbesson L."/>
            <person name="Teles M."/>
            <person name="MacKenzie S."/>
            <person name="Amaro C."/>
        </authorList>
    </citation>
    <scope>NUCLEOTIDE SEQUENCE</scope>
</reference>
<evidence type="ECO:0000313" key="1">
    <source>
        <dbReference type="EMBL" id="JAH00559.1"/>
    </source>
</evidence>
<sequence length="20" mass="2566">MHRYQERLRQSVSLCALRYR</sequence>
<accession>A0A0E9P7S6</accession>
<name>A0A0E9P7S6_ANGAN</name>